<reference evidence="2" key="1">
    <citation type="submission" date="2014-11" db="EMBL/GenBank/DDBJ databases">
        <authorList>
            <person name="Otto D Thomas"/>
            <person name="Naeem Raeece"/>
        </authorList>
    </citation>
    <scope>NUCLEOTIDE SEQUENCE</scope>
</reference>
<gene>
    <name evidence="2" type="ORF">Cvel_25270</name>
</gene>
<proteinExistence type="predicted"/>
<name>A0A0G4H9F8_9ALVE</name>
<feature type="region of interest" description="Disordered" evidence="1">
    <location>
        <begin position="503"/>
        <end position="578"/>
    </location>
</feature>
<sequence length="651" mass="71971">MGSPLHQLFLTEEQHQTEPPPADTEGEDSSPIQTAIPTSHSVEAAQVFKESQEYTHEGLEFLGSIYSESDPAASVSSDRHMDWVRQFRIEVPSPAPIRAIRRCSRRQNRRGDTEELSRGARTENDWLEEEIGADSLYETETDHKGETNADPDNQAQLSRLLDVRSEISLTDGLGLLIVTPPRPLPSPPRDSVHSDTYSDDLEWDTTDGVITSTPCRPFSPFPVTAVIPPPPRLASQSARTTTAASWIQGLSLHLPPPREPQPSSWTDVHATRKKMVKEIHFRILQAALSLSDLQDLEHTVERFIHERRNAPSPLSTTRRPHDAVSRLLSEYRGAPPQHLYISSTNTGIQQETAQGLHINTEFPLPEDQAESSYDQFWWGSRDRHLRQEEGMLGVFMEEREEEYDVSKSAHGRFVADGRVNSVLDPLEDLQATLPDTQAAVHSAGTVSITVSEAGAIERVVLGAAQQADDDQVSIADTIDGNLDQDQIDAKVPFNAPTTVLDVEESHETDFPESLNDSQERQAKTPSRRGGGRNGTRGRSNSQGSRGRGSRNQSGPPLPFHSPTQLTPQEPMPMNVPHRTVTYQPKSRSGVISQQGPLVTSALPERVVTLESPHAITPQPGMTRTNPHTLPVLMSSPGEMTSRLLKLPANLF</sequence>
<evidence type="ECO:0000313" key="2">
    <source>
        <dbReference type="EMBL" id="CEM40374.1"/>
    </source>
</evidence>
<protein>
    <submittedName>
        <fullName evidence="2">Uncharacterized protein</fullName>
    </submittedName>
</protein>
<organism evidence="2">
    <name type="scientific">Chromera velia CCMP2878</name>
    <dbReference type="NCBI Taxonomy" id="1169474"/>
    <lineage>
        <taxon>Eukaryota</taxon>
        <taxon>Sar</taxon>
        <taxon>Alveolata</taxon>
        <taxon>Colpodellida</taxon>
        <taxon>Chromeraceae</taxon>
        <taxon>Chromera</taxon>
    </lineage>
</organism>
<feature type="compositionally biased region" description="Low complexity" evidence="1">
    <location>
        <begin position="536"/>
        <end position="554"/>
    </location>
</feature>
<accession>A0A0G4H9F8</accession>
<dbReference type="AlphaFoldDB" id="A0A0G4H9F8"/>
<dbReference type="VEuPathDB" id="CryptoDB:Cvel_25270"/>
<feature type="region of interest" description="Disordered" evidence="1">
    <location>
        <begin position="1"/>
        <end position="34"/>
    </location>
</feature>
<evidence type="ECO:0000256" key="1">
    <source>
        <dbReference type="SAM" id="MobiDB-lite"/>
    </source>
</evidence>
<dbReference type="EMBL" id="CDMZ01002024">
    <property type="protein sequence ID" value="CEM40374.1"/>
    <property type="molecule type" value="Genomic_DNA"/>
</dbReference>